<keyword evidence="1" id="KW-0479">Metal-binding</keyword>
<dbReference type="GO" id="GO:0046872">
    <property type="term" value="F:metal ion binding"/>
    <property type="evidence" value="ECO:0007669"/>
    <property type="project" value="UniProtKB-KW"/>
</dbReference>
<evidence type="ECO:0000256" key="2">
    <source>
        <dbReference type="ARBA" id="ARBA00022801"/>
    </source>
</evidence>
<dbReference type="GO" id="GO:0005975">
    <property type="term" value="P:carbohydrate metabolic process"/>
    <property type="evidence" value="ECO:0007669"/>
    <property type="project" value="InterPro"/>
</dbReference>
<dbReference type="Gene3D" id="3.20.20.370">
    <property type="entry name" value="Glycoside hydrolase/deacetylase"/>
    <property type="match status" value="1"/>
</dbReference>
<dbReference type="PANTHER" id="PTHR10587">
    <property type="entry name" value="GLYCOSYL TRANSFERASE-RELATED"/>
    <property type="match status" value="1"/>
</dbReference>
<dbReference type="GO" id="GO:0004099">
    <property type="term" value="F:chitin deacetylase activity"/>
    <property type="evidence" value="ECO:0007669"/>
    <property type="project" value="UniProtKB-ARBA"/>
</dbReference>
<keyword evidence="2" id="KW-0378">Hydrolase</keyword>
<dbReference type="GO" id="GO:0016020">
    <property type="term" value="C:membrane"/>
    <property type="evidence" value="ECO:0007669"/>
    <property type="project" value="TreeGrafter"/>
</dbReference>
<dbReference type="GO" id="GO:0009272">
    <property type="term" value="P:fungal-type cell wall biogenesis"/>
    <property type="evidence" value="ECO:0007669"/>
    <property type="project" value="UniProtKB-ARBA"/>
</dbReference>
<keyword evidence="3" id="KW-0472">Membrane</keyword>
<dbReference type="InterPro" id="IPR050248">
    <property type="entry name" value="Polysacc_deacetylase_ArnD"/>
</dbReference>
<evidence type="ECO:0000313" key="6">
    <source>
        <dbReference type="Proteomes" id="UP000723463"/>
    </source>
</evidence>
<feature type="domain" description="NodB homology" evidence="4">
    <location>
        <begin position="110"/>
        <end position="301"/>
    </location>
</feature>
<proteinExistence type="predicted"/>
<organism evidence="5 6">
    <name type="scientific">Mortierella hygrophila</name>
    <dbReference type="NCBI Taxonomy" id="979708"/>
    <lineage>
        <taxon>Eukaryota</taxon>
        <taxon>Fungi</taxon>
        <taxon>Fungi incertae sedis</taxon>
        <taxon>Mucoromycota</taxon>
        <taxon>Mortierellomycotina</taxon>
        <taxon>Mortierellomycetes</taxon>
        <taxon>Mortierellales</taxon>
        <taxon>Mortierellaceae</taxon>
        <taxon>Mortierella</taxon>
    </lineage>
</organism>
<comment type="caution">
    <text evidence="5">The sequence shown here is derived from an EMBL/GenBank/DDBJ whole genome shotgun (WGS) entry which is preliminary data.</text>
</comment>
<dbReference type="InterPro" id="IPR002509">
    <property type="entry name" value="NODB_dom"/>
</dbReference>
<keyword evidence="6" id="KW-1185">Reference proteome</keyword>
<dbReference type="EMBL" id="JAAAXW010000012">
    <property type="protein sequence ID" value="KAF9550218.1"/>
    <property type="molecule type" value="Genomic_DNA"/>
</dbReference>
<dbReference type="SUPFAM" id="SSF88713">
    <property type="entry name" value="Glycoside hydrolase/deacetylase"/>
    <property type="match status" value="1"/>
</dbReference>
<dbReference type="AlphaFoldDB" id="A0A9P6FHD3"/>
<accession>A0A9P6FHD3</accession>
<keyword evidence="3" id="KW-0812">Transmembrane</keyword>
<evidence type="ECO:0000259" key="4">
    <source>
        <dbReference type="PROSITE" id="PS51677"/>
    </source>
</evidence>
<reference evidence="5" key="1">
    <citation type="journal article" date="2020" name="Fungal Divers.">
        <title>Resolving the Mortierellaceae phylogeny through synthesis of multi-gene phylogenetics and phylogenomics.</title>
        <authorList>
            <person name="Vandepol N."/>
            <person name="Liber J."/>
            <person name="Desiro A."/>
            <person name="Na H."/>
            <person name="Kennedy M."/>
            <person name="Barry K."/>
            <person name="Grigoriev I.V."/>
            <person name="Miller A.N."/>
            <person name="O'Donnell K."/>
            <person name="Stajich J.E."/>
            <person name="Bonito G."/>
        </authorList>
    </citation>
    <scope>NUCLEOTIDE SEQUENCE</scope>
    <source>
        <strain evidence="5">NRRL 2591</strain>
    </source>
</reference>
<evidence type="ECO:0000256" key="3">
    <source>
        <dbReference type="SAM" id="Phobius"/>
    </source>
</evidence>
<keyword evidence="3" id="KW-1133">Transmembrane helix</keyword>
<dbReference type="Pfam" id="PF01522">
    <property type="entry name" value="Polysacc_deac_1"/>
    <property type="match status" value="1"/>
</dbReference>
<dbReference type="InterPro" id="IPR011330">
    <property type="entry name" value="Glyco_hydro/deAcase_b/a-brl"/>
</dbReference>
<sequence>MTPSHTSLNNPRRLSPILLCTAVICFLASTVPLTTAAINIKDFPPSSAVPPVNHPQVQQWLAEIDLTGVPSIPLNSGDPPDCPAEVKPDVCYWTCEDCASDDVVECPDKNVWGLTFDDGPTPSTPDLLAFLDQQQVKATFFLIGANVVQYPDMVMKEAAAGHHLASHTWSHHALTTLTNEEIVAEIKWTEKAILDATGLRVRYMRPPYGDVDNRVRFVLKKLGYTVVDWGGDTFDSNDWKIPQMSSSAVVTHFQKSITTYATNAANNTKGFISLEHDLTSQTVNVAKSLIPFGKEHNLQIMSVADCLRDASPYGANNTAVVSPIRSLPPPPLPLSPVNPIAQGAGLDLDSHHNAAVGQKKAAVAGVWSSGIVLGSIVVAAGLALL</sequence>
<dbReference type="PANTHER" id="PTHR10587:SF133">
    <property type="entry name" value="CHITIN DEACETYLASE 1-RELATED"/>
    <property type="match status" value="1"/>
</dbReference>
<evidence type="ECO:0000256" key="1">
    <source>
        <dbReference type="ARBA" id="ARBA00022723"/>
    </source>
</evidence>
<dbReference type="Proteomes" id="UP000723463">
    <property type="component" value="Unassembled WGS sequence"/>
</dbReference>
<dbReference type="PROSITE" id="PS51677">
    <property type="entry name" value="NODB"/>
    <property type="match status" value="1"/>
</dbReference>
<evidence type="ECO:0000313" key="5">
    <source>
        <dbReference type="EMBL" id="KAF9550218.1"/>
    </source>
</evidence>
<gene>
    <name evidence="5" type="primary">CDA2_4</name>
    <name evidence="5" type="ORF">EC957_001124</name>
</gene>
<name>A0A9P6FHD3_9FUNG</name>
<feature type="transmembrane region" description="Helical" evidence="3">
    <location>
        <begin position="361"/>
        <end position="384"/>
    </location>
</feature>
<protein>
    <submittedName>
        <fullName evidence="5">Chitin deacetylase</fullName>
    </submittedName>
</protein>